<comment type="caution">
    <text evidence="2">The sequence shown here is derived from an EMBL/GenBank/DDBJ whole genome shotgun (WGS) entry which is preliminary data.</text>
</comment>
<proteinExistence type="predicted"/>
<keyword evidence="1" id="KW-0812">Transmembrane</keyword>
<dbReference type="EMBL" id="JAXBLV010000189">
    <property type="protein sequence ID" value="MDY3561164.1"/>
    <property type="molecule type" value="Genomic_DNA"/>
</dbReference>
<dbReference type="RefSeq" id="WP_320687625.1">
    <property type="nucleotide sequence ID" value="NZ_JAXBLV010000189.1"/>
</dbReference>
<accession>A0ABU5F5M1</accession>
<reference evidence="3" key="1">
    <citation type="journal article" date="2023" name="Mar. Drugs">
        <title>Gemmata algarum, a Novel Planctomycete Isolated from an Algal Mat, Displays Antimicrobial Activity.</title>
        <authorList>
            <person name="Kumar G."/>
            <person name="Kallscheuer N."/>
            <person name="Kashif M."/>
            <person name="Ahamad S."/>
            <person name="Jagadeeshwari U."/>
            <person name="Pannikurungottu S."/>
            <person name="Haufschild T."/>
            <person name="Kabuu M."/>
            <person name="Sasikala C."/>
            <person name="Jogler C."/>
            <person name="Ramana C."/>
        </authorList>
    </citation>
    <scope>NUCLEOTIDE SEQUENCE [LARGE SCALE GENOMIC DNA]</scope>
    <source>
        <strain evidence="3">JC673</strain>
    </source>
</reference>
<evidence type="ECO:0000256" key="1">
    <source>
        <dbReference type="SAM" id="Phobius"/>
    </source>
</evidence>
<keyword evidence="1" id="KW-0472">Membrane</keyword>
<gene>
    <name evidence="2" type="ORF">R5W23_002425</name>
</gene>
<feature type="transmembrane region" description="Helical" evidence="1">
    <location>
        <begin position="6"/>
        <end position="28"/>
    </location>
</feature>
<protein>
    <submittedName>
        <fullName evidence="2">Uncharacterized protein</fullName>
    </submittedName>
</protein>
<sequence>MFYNEPWFWAPVFGLFGALSGPAIKQLLDLRHQMKVERLKIHEPQILEAYKVLYGWLASAGNTLFDPGEPRREFMDLMKSYFKTIKPIFLLYPPEIRDKLMKFEQQYHAATNSDFIVDIPLDTFIGLPGLKVVNELHEAVEKRTDAIYHR</sequence>
<organism evidence="2 3">
    <name type="scientific">Gemmata algarum</name>
    <dbReference type="NCBI Taxonomy" id="2975278"/>
    <lineage>
        <taxon>Bacteria</taxon>
        <taxon>Pseudomonadati</taxon>
        <taxon>Planctomycetota</taxon>
        <taxon>Planctomycetia</taxon>
        <taxon>Gemmatales</taxon>
        <taxon>Gemmataceae</taxon>
        <taxon>Gemmata</taxon>
    </lineage>
</organism>
<keyword evidence="3" id="KW-1185">Reference proteome</keyword>
<keyword evidence="1" id="KW-1133">Transmembrane helix</keyword>
<dbReference type="Proteomes" id="UP001272242">
    <property type="component" value="Unassembled WGS sequence"/>
</dbReference>
<name>A0ABU5F5M1_9BACT</name>
<evidence type="ECO:0000313" key="2">
    <source>
        <dbReference type="EMBL" id="MDY3561164.1"/>
    </source>
</evidence>
<evidence type="ECO:0000313" key="3">
    <source>
        <dbReference type="Proteomes" id="UP001272242"/>
    </source>
</evidence>